<organism evidence="9 10">
    <name type="scientific">Prorocentrum cordatum</name>
    <dbReference type="NCBI Taxonomy" id="2364126"/>
    <lineage>
        <taxon>Eukaryota</taxon>
        <taxon>Sar</taxon>
        <taxon>Alveolata</taxon>
        <taxon>Dinophyceae</taxon>
        <taxon>Prorocentrales</taxon>
        <taxon>Prorocentraceae</taxon>
        <taxon>Prorocentrum</taxon>
    </lineage>
</organism>
<proteinExistence type="inferred from homology"/>
<comment type="cofactor">
    <cofactor evidence="1">
        <name>Mn(2+)</name>
        <dbReference type="ChEBI" id="CHEBI:29035"/>
    </cofactor>
</comment>
<comment type="catalytic activity">
    <reaction evidence="7">
        <text>a monosaccharide 1-phosphate + UTP + H(+) = a UDP-monosaccharide + diphosphate</text>
        <dbReference type="Rhea" id="RHEA:13205"/>
        <dbReference type="ChEBI" id="CHEBI:15378"/>
        <dbReference type="ChEBI" id="CHEBI:33019"/>
        <dbReference type="ChEBI" id="CHEBI:46398"/>
        <dbReference type="ChEBI" id="CHEBI:140358"/>
        <dbReference type="ChEBI" id="CHEBI:140359"/>
        <dbReference type="EC" id="2.7.7.64"/>
    </reaction>
</comment>
<evidence type="ECO:0000256" key="1">
    <source>
        <dbReference type="ARBA" id="ARBA00001936"/>
    </source>
</evidence>
<keyword evidence="10" id="KW-1185">Reference proteome</keyword>
<keyword evidence="3" id="KW-0808">Transferase</keyword>
<name>A0ABN9V0J1_9DINO</name>
<accession>A0ABN9V0J1</accession>
<dbReference type="InterPro" id="IPR039741">
    <property type="entry name" value="UDP-sugar_pyrophosphorylase"/>
</dbReference>
<dbReference type="EC" id="2.7.7.64" evidence="6"/>
<evidence type="ECO:0000256" key="3">
    <source>
        <dbReference type="ARBA" id="ARBA00022679"/>
    </source>
</evidence>
<reference evidence="9" key="1">
    <citation type="submission" date="2023-10" db="EMBL/GenBank/DDBJ databases">
        <authorList>
            <person name="Chen Y."/>
            <person name="Shah S."/>
            <person name="Dougan E. K."/>
            <person name="Thang M."/>
            <person name="Chan C."/>
        </authorList>
    </citation>
    <scope>NUCLEOTIDE SEQUENCE [LARGE SCALE GENOMIC DNA]</scope>
</reference>
<comment type="cofactor">
    <cofactor evidence="2">
        <name>Mg(2+)</name>
        <dbReference type="ChEBI" id="CHEBI:18420"/>
    </cofactor>
</comment>
<comment type="caution">
    <text evidence="9">The sequence shown here is derived from an EMBL/GenBank/DDBJ whole genome shotgun (WGS) entry which is preliminary data.</text>
</comment>
<evidence type="ECO:0000256" key="4">
    <source>
        <dbReference type="ARBA" id="ARBA00022695"/>
    </source>
</evidence>
<evidence type="ECO:0000256" key="2">
    <source>
        <dbReference type="ARBA" id="ARBA00001946"/>
    </source>
</evidence>
<gene>
    <name evidence="9" type="ORF">PCOR1329_LOCUS53362</name>
</gene>
<dbReference type="PANTHER" id="PTHR11952:SF9">
    <property type="entry name" value="UDP-SUGAR PYROPHOSPHORYLASE"/>
    <property type="match status" value="1"/>
</dbReference>
<dbReference type="EMBL" id="CAUYUJ010016504">
    <property type="protein sequence ID" value="CAK0865994.1"/>
    <property type="molecule type" value="Genomic_DNA"/>
</dbReference>
<dbReference type="InterPro" id="IPR029044">
    <property type="entry name" value="Nucleotide-diphossugar_trans"/>
</dbReference>
<feature type="region of interest" description="Disordered" evidence="8">
    <location>
        <begin position="344"/>
        <end position="363"/>
    </location>
</feature>
<dbReference type="Gene3D" id="3.90.550.10">
    <property type="entry name" value="Spore Coat Polysaccharide Biosynthesis Protein SpsA, Chain A"/>
    <property type="match status" value="1"/>
</dbReference>
<evidence type="ECO:0000313" key="9">
    <source>
        <dbReference type="EMBL" id="CAK0865994.1"/>
    </source>
</evidence>
<dbReference type="PANTHER" id="PTHR11952">
    <property type="entry name" value="UDP- GLUCOSE PYROPHOSPHORYLASE"/>
    <property type="match status" value="1"/>
</dbReference>
<sequence>MEELAEVPGLGGCLSALSEAELTQASALVKAGQADIFAAWPPAGQADEEKRAFFEQARTLDANYPGGLAQYISISNARKLLDAATKGENSLDGWSPSVPSTGVDLAVGSDACCLLERRGLEEVAACCFVIPAGGLGERLGFNGVKFALPAEVTSGWCVLEVYAAYIRAFEALSSSRAGPCRLPLVIMASADTAEGIRRLLAEKSYFGLSESQVTILLQEKVAALADSSARLAMETLYKIATKPHGHGDVHFLLHSSGLLERWLAEGRRWVYFFQDTNTLYLGTLLSTLGVSATQELEVNSVAMPRRAKEAVGAIAKLTHVDGRSIVVNVEARWRTTSWSLCSSPQGTMRATPMGQTASHPTRGTRTVSFSRCLSM</sequence>
<evidence type="ECO:0000256" key="6">
    <source>
        <dbReference type="ARBA" id="ARBA00039080"/>
    </source>
</evidence>
<dbReference type="Proteomes" id="UP001189429">
    <property type="component" value="Unassembled WGS sequence"/>
</dbReference>
<keyword evidence="4" id="KW-0548">Nucleotidyltransferase</keyword>
<comment type="similarity">
    <text evidence="5">Belongs to the USP family.</text>
</comment>
<evidence type="ECO:0000256" key="8">
    <source>
        <dbReference type="SAM" id="MobiDB-lite"/>
    </source>
</evidence>
<evidence type="ECO:0000313" key="10">
    <source>
        <dbReference type="Proteomes" id="UP001189429"/>
    </source>
</evidence>
<dbReference type="InterPro" id="IPR002618">
    <property type="entry name" value="UDPGP_fam"/>
</dbReference>
<evidence type="ECO:0000256" key="7">
    <source>
        <dbReference type="ARBA" id="ARBA00048259"/>
    </source>
</evidence>
<protein>
    <recommendedName>
        <fullName evidence="6">UTP-monosaccharide-1-phosphate uridylyltransferase</fullName>
        <ecNumber evidence="6">2.7.7.64</ecNumber>
    </recommendedName>
</protein>
<evidence type="ECO:0000256" key="5">
    <source>
        <dbReference type="ARBA" id="ARBA00038047"/>
    </source>
</evidence>
<dbReference type="SUPFAM" id="SSF53448">
    <property type="entry name" value="Nucleotide-diphospho-sugar transferases"/>
    <property type="match status" value="1"/>
</dbReference>
<dbReference type="Pfam" id="PF01704">
    <property type="entry name" value="UDPGP"/>
    <property type="match status" value="1"/>
</dbReference>